<reference evidence="2" key="3">
    <citation type="submission" date="2022-01" db="UniProtKB">
        <authorList>
            <consortium name="EnsemblPlants"/>
        </authorList>
    </citation>
    <scope>IDENTIFICATION</scope>
    <source>
        <strain evidence="2">subsp. vulgare</strain>
    </source>
</reference>
<proteinExistence type="predicted"/>
<dbReference type="Proteomes" id="UP000011116">
    <property type="component" value="Chromosome 1H"/>
</dbReference>
<reference evidence="2" key="2">
    <citation type="submission" date="2020-10" db="EMBL/GenBank/DDBJ databases">
        <authorList>
            <person name="Scholz U."/>
            <person name="Mascher M."/>
            <person name="Fiebig A."/>
        </authorList>
    </citation>
    <scope>NUCLEOTIDE SEQUENCE [LARGE SCALE GENOMIC DNA]</scope>
    <source>
        <strain evidence="2">cv. Morex</strain>
    </source>
</reference>
<protein>
    <submittedName>
        <fullName evidence="2">Uncharacterized protein</fullName>
    </submittedName>
</protein>
<keyword evidence="1" id="KW-0732">Signal</keyword>
<sequence length="100" mass="10693">MESKSNAPLVLVVAWLLLAAAVDAGEEGCAAWRGLENTVEPELDYAQVRSLALSTGNISPDVYNANKQLCLPSQGCTKPGERYTPHSSGACRHYNREAGC</sequence>
<organism evidence="2 3">
    <name type="scientific">Hordeum vulgare subsp. vulgare</name>
    <name type="common">Domesticated barley</name>
    <dbReference type="NCBI Taxonomy" id="112509"/>
    <lineage>
        <taxon>Eukaryota</taxon>
        <taxon>Viridiplantae</taxon>
        <taxon>Streptophyta</taxon>
        <taxon>Embryophyta</taxon>
        <taxon>Tracheophyta</taxon>
        <taxon>Spermatophyta</taxon>
        <taxon>Magnoliopsida</taxon>
        <taxon>Liliopsida</taxon>
        <taxon>Poales</taxon>
        <taxon>Poaceae</taxon>
        <taxon>BOP clade</taxon>
        <taxon>Pooideae</taxon>
        <taxon>Triticodae</taxon>
        <taxon>Triticeae</taxon>
        <taxon>Hordeinae</taxon>
        <taxon>Hordeum</taxon>
    </lineage>
</organism>
<keyword evidence="3" id="KW-1185">Reference proteome</keyword>
<evidence type="ECO:0000313" key="2">
    <source>
        <dbReference type="EnsemblPlants" id="HORVU.MOREX.r3.1HG0001480.1.CDS1"/>
    </source>
</evidence>
<dbReference type="AlphaFoldDB" id="A0A8I6WAE9"/>
<reference evidence="3" key="1">
    <citation type="journal article" date="2012" name="Nature">
        <title>A physical, genetic and functional sequence assembly of the barley genome.</title>
        <authorList>
            <consortium name="The International Barley Genome Sequencing Consortium"/>
            <person name="Mayer K.F."/>
            <person name="Waugh R."/>
            <person name="Brown J.W."/>
            <person name="Schulman A."/>
            <person name="Langridge P."/>
            <person name="Platzer M."/>
            <person name="Fincher G.B."/>
            <person name="Muehlbauer G.J."/>
            <person name="Sato K."/>
            <person name="Close T.J."/>
            <person name="Wise R.P."/>
            <person name="Stein N."/>
        </authorList>
    </citation>
    <scope>NUCLEOTIDE SEQUENCE [LARGE SCALE GENOMIC DNA]</scope>
    <source>
        <strain evidence="3">cv. Morex</strain>
    </source>
</reference>
<feature type="signal peptide" evidence="1">
    <location>
        <begin position="1"/>
        <end position="24"/>
    </location>
</feature>
<name>A0A8I6WAE9_HORVV</name>
<dbReference type="EnsemblPlants" id="HORVU.MOREX.r3.1HG0001480.1">
    <property type="protein sequence ID" value="HORVU.MOREX.r3.1HG0001480.1.CDS1"/>
    <property type="gene ID" value="HORVU.MOREX.r3.1HG0001480"/>
</dbReference>
<accession>A0A8I6WAE9</accession>
<feature type="chain" id="PRO_5035245817" evidence="1">
    <location>
        <begin position="25"/>
        <end position="100"/>
    </location>
</feature>
<dbReference type="Gramene" id="HORVU.MOREX.r3.1HG0001480.1">
    <property type="protein sequence ID" value="HORVU.MOREX.r3.1HG0001480.1.CDS1"/>
    <property type="gene ID" value="HORVU.MOREX.r3.1HG0001480"/>
</dbReference>
<evidence type="ECO:0000313" key="3">
    <source>
        <dbReference type="Proteomes" id="UP000011116"/>
    </source>
</evidence>
<evidence type="ECO:0000256" key="1">
    <source>
        <dbReference type="SAM" id="SignalP"/>
    </source>
</evidence>